<dbReference type="EMBL" id="UINC01132413">
    <property type="protein sequence ID" value="SVD14715.1"/>
    <property type="molecule type" value="Genomic_DNA"/>
</dbReference>
<gene>
    <name evidence="1" type="ORF">METZ01_LOCUS367569</name>
</gene>
<accession>A0A382SZ18</accession>
<sequence>MDLQKFGIKFYFKDNKAYSSRDCIPLFHGWIQEKIIPGHLLIDVADYSHVMDGPGIMLIAHEGHFSLDQENNKPGMMYMRRMVCSGNFSERFEKVFSIALFAANQLHDDKDIDFYQNIFRFISNDRRLANNTKENQDIFQNEIHGILKSKFPNDKWNFSEVSEENERLGFTVNFSSDVNMLNNE</sequence>
<name>A0A382SZ18_9ZZZZ</name>
<reference evidence="1" key="1">
    <citation type="submission" date="2018-05" db="EMBL/GenBank/DDBJ databases">
        <authorList>
            <person name="Lanie J.A."/>
            <person name="Ng W.-L."/>
            <person name="Kazmierczak K.M."/>
            <person name="Andrzejewski T.M."/>
            <person name="Davidsen T.M."/>
            <person name="Wayne K.J."/>
            <person name="Tettelin H."/>
            <person name="Glass J.I."/>
            <person name="Rusch D."/>
            <person name="Podicherti R."/>
            <person name="Tsui H.-C.T."/>
            <person name="Winkler M.E."/>
        </authorList>
    </citation>
    <scope>NUCLEOTIDE SEQUENCE</scope>
</reference>
<dbReference type="AlphaFoldDB" id="A0A382SZ18"/>
<organism evidence="1">
    <name type="scientific">marine metagenome</name>
    <dbReference type="NCBI Taxonomy" id="408172"/>
    <lineage>
        <taxon>unclassified sequences</taxon>
        <taxon>metagenomes</taxon>
        <taxon>ecological metagenomes</taxon>
    </lineage>
</organism>
<proteinExistence type="predicted"/>
<protein>
    <submittedName>
        <fullName evidence="1">Uncharacterized protein</fullName>
    </submittedName>
</protein>
<evidence type="ECO:0000313" key="1">
    <source>
        <dbReference type="EMBL" id="SVD14715.1"/>
    </source>
</evidence>